<accession>A0A0B1P9Z6</accession>
<protein>
    <submittedName>
        <fullName evidence="2">Putative zinc finger cchc-type protein</fullName>
    </submittedName>
</protein>
<evidence type="ECO:0000313" key="3">
    <source>
        <dbReference type="Proteomes" id="UP000030854"/>
    </source>
</evidence>
<comment type="caution">
    <text evidence="2">The sequence shown here is derived from an EMBL/GenBank/DDBJ whole genome shotgun (WGS) entry which is preliminary data.</text>
</comment>
<name>A0A0B1P9Z6_UNCNE</name>
<reference evidence="2 3" key="1">
    <citation type="journal article" date="2014" name="BMC Genomics">
        <title>Adaptive genomic structural variation in the grape powdery mildew pathogen, Erysiphe necator.</title>
        <authorList>
            <person name="Jones L."/>
            <person name="Riaz S."/>
            <person name="Morales-Cruz A."/>
            <person name="Amrine K.C."/>
            <person name="McGuire B."/>
            <person name="Gubler W.D."/>
            <person name="Walker M.A."/>
            <person name="Cantu D."/>
        </authorList>
    </citation>
    <scope>NUCLEOTIDE SEQUENCE [LARGE SCALE GENOMIC DNA]</scope>
    <source>
        <strain evidence="3">c</strain>
    </source>
</reference>
<proteinExistence type="predicted"/>
<gene>
    <name evidence="2" type="ORF">EV44_g5498</name>
</gene>
<dbReference type="Proteomes" id="UP000030854">
    <property type="component" value="Unassembled WGS sequence"/>
</dbReference>
<sequence length="215" mass="23859">MIVWFDEAEYADKAIEKGIMWKCDLKATEIFKSGFRMMQCYNFQKYGHIAKNCSVESKCGHCAGGHNTRTCPGKQEIRCSNCGKKHKAWDPICPVRLVAKARAVQNRTQDLGRFVTQELQAGDLDSEWQIVGSRKRRASLSATETVNPVGESNTRLGPGRARKTPAFVIPDISTTLSDLITIASTPTALTQIDTRTVVRENETVTTDAPESEMTS</sequence>
<evidence type="ECO:0000256" key="1">
    <source>
        <dbReference type="SAM" id="MobiDB-lite"/>
    </source>
</evidence>
<feature type="compositionally biased region" description="Polar residues" evidence="1">
    <location>
        <begin position="140"/>
        <end position="155"/>
    </location>
</feature>
<keyword evidence="3" id="KW-1185">Reference proteome</keyword>
<dbReference type="EMBL" id="JNVN01001010">
    <property type="protein sequence ID" value="KHJ34160.1"/>
    <property type="molecule type" value="Genomic_DNA"/>
</dbReference>
<dbReference type="AlphaFoldDB" id="A0A0B1P9Z6"/>
<dbReference type="HOGENOM" id="CLU_1062438_0_0_1"/>
<organism evidence="2 3">
    <name type="scientific">Uncinula necator</name>
    <name type="common">Grape powdery mildew</name>
    <dbReference type="NCBI Taxonomy" id="52586"/>
    <lineage>
        <taxon>Eukaryota</taxon>
        <taxon>Fungi</taxon>
        <taxon>Dikarya</taxon>
        <taxon>Ascomycota</taxon>
        <taxon>Pezizomycotina</taxon>
        <taxon>Leotiomycetes</taxon>
        <taxon>Erysiphales</taxon>
        <taxon>Erysiphaceae</taxon>
        <taxon>Erysiphe</taxon>
    </lineage>
</organism>
<feature type="region of interest" description="Disordered" evidence="1">
    <location>
        <begin position="139"/>
        <end position="162"/>
    </location>
</feature>
<evidence type="ECO:0000313" key="2">
    <source>
        <dbReference type="EMBL" id="KHJ34160.1"/>
    </source>
</evidence>